<dbReference type="GO" id="GO:0005634">
    <property type="term" value="C:nucleus"/>
    <property type="evidence" value="ECO:0007669"/>
    <property type="project" value="TreeGrafter"/>
</dbReference>
<dbReference type="OrthoDB" id="4748970at2759"/>
<dbReference type="PANTHER" id="PTHR16515">
    <property type="entry name" value="PR DOMAIN ZINC FINGER PROTEIN"/>
    <property type="match status" value="1"/>
</dbReference>
<feature type="compositionally biased region" description="Basic and acidic residues" evidence="6">
    <location>
        <begin position="24"/>
        <end position="41"/>
    </location>
</feature>
<keyword evidence="9" id="KW-1185">Reference proteome</keyword>
<feature type="compositionally biased region" description="Low complexity" evidence="6">
    <location>
        <begin position="64"/>
        <end position="86"/>
    </location>
</feature>
<proteinExistence type="predicted"/>
<dbReference type="Gene3D" id="3.30.160.60">
    <property type="entry name" value="Classic Zinc Finger"/>
    <property type="match status" value="2"/>
</dbReference>
<dbReference type="SMART" id="SM00355">
    <property type="entry name" value="ZnF_C2H2"/>
    <property type="match status" value="3"/>
</dbReference>
<feature type="domain" description="C2H2-type" evidence="7">
    <location>
        <begin position="392"/>
        <end position="427"/>
    </location>
</feature>
<dbReference type="Pfam" id="PF00096">
    <property type="entry name" value="zf-C2H2"/>
    <property type="match status" value="1"/>
</dbReference>
<dbReference type="InterPro" id="IPR050331">
    <property type="entry name" value="Zinc_finger"/>
</dbReference>
<reference evidence="8" key="1">
    <citation type="submission" date="2021-11" db="EMBL/GenBank/DDBJ databases">
        <authorList>
            <person name="Herlambang A."/>
            <person name="Guo Y."/>
            <person name="Takashima Y."/>
            <person name="Nishizawa T."/>
        </authorList>
    </citation>
    <scope>NUCLEOTIDE SEQUENCE</scope>
    <source>
        <strain evidence="8">E1425</strain>
    </source>
</reference>
<dbReference type="AlphaFoldDB" id="A0A9P3HIY6"/>
<evidence type="ECO:0000313" key="9">
    <source>
        <dbReference type="Proteomes" id="UP000827284"/>
    </source>
</evidence>
<sequence>MESSLFSDISITNRSGSSVSPFEDFDHSRFQDLEGHSRGHAQDQALVNRNGKRPCSADNHTKDTSNTTNTVTINNNNNSTPSSSLNADATRPPVNIVSNTFDMNDFDFLDAVPNMKWDWPEGDMSWDVSPPKQKIEALAQPLDVEYTPELSPAMSLCTPSVELINTPYPFDSAAFDEISASPSIWNSPSSPYEESFASDFSAPSSQQVSNSFDFDFSVEEGNGSAWQYDFQLFPDQSETAKLKSLMESHPAEEHAAALTFSPQDSIINSTSPVYELKQSPVEQKLDSFAKASPAMDAFPGTFTVAKILGQDVQAPGARVAPRKITQSPTKPGFQPAAKKRRRRVTSEEASRVVPADDPNGKARFQCSECDKTFSRPFNLRSHRATHAGVKPHACTHINSKGIQCHWTFARRHDLERHVRSRHSAEKMFTCKTCGARCGRNDAFKRHLARNAACTQGALDDDQDMDQCPACRASEEAKQSQTEQSH</sequence>
<dbReference type="InterPro" id="IPR013087">
    <property type="entry name" value="Znf_C2H2_type"/>
</dbReference>
<organism evidence="8 9">
    <name type="scientific">Entomortierella parvispora</name>
    <dbReference type="NCBI Taxonomy" id="205924"/>
    <lineage>
        <taxon>Eukaryota</taxon>
        <taxon>Fungi</taxon>
        <taxon>Fungi incertae sedis</taxon>
        <taxon>Mucoromycota</taxon>
        <taxon>Mortierellomycotina</taxon>
        <taxon>Mortierellomycetes</taxon>
        <taxon>Mortierellales</taxon>
        <taxon>Mortierellaceae</taxon>
        <taxon>Entomortierella</taxon>
    </lineage>
</organism>
<keyword evidence="3 5" id="KW-0863">Zinc-finger</keyword>
<dbReference type="PROSITE" id="PS50157">
    <property type="entry name" value="ZINC_FINGER_C2H2_2"/>
    <property type="match status" value="2"/>
</dbReference>
<dbReference type="EMBL" id="BQFW01000013">
    <property type="protein sequence ID" value="GJJ77283.1"/>
    <property type="molecule type" value="Genomic_DNA"/>
</dbReference>
<dbReference type="GO" id="GO:0008270">
    <property type="term" value="F:zinc ion binding"/>
    <property type="evidence" value="ECO:0007669"/>
    <property type="project" value="UniProtKB-KW"/>
</dbReference>
<evidence type="ECO:0000256" key="4">
    <source>
        <dbReference type="ARBA" id="ARBA00022833"/>
    </source>
</evidence>
<name>A0A9P3HIY6_9FUNG</name>
<protein>
    <recommendedName>
        <fullName evidence="7">C2H2-type domain-containing protein</fullName>
    </recommendedName>
</protein>
<dbReference type="SUPFAM" id="SSF57667">
    <property type="entry name" value="beta-beta-alpha zinc fingers"/>
    <property type="match status" value="2"/>
</dbReference>
<gene>
    <name evidence="8" type="ORF">EMPS_09642</name>
</gene>
<dbReference type="PANTHER" id="PTHR16515:SF58">
    <property type="entry name" value="ZINC FINGER PROTEIN 22"/>
    <property type="match status" value="1"/>
</dbReference>
<dbReference type="FunFam" id="3.30.160.60:FF:000100">
    <property type="entry name" value="Zinc finger 45-like"/>
    <property type="match status" value="1"/>
</dbReference>
<dbReference type="InterPro" id="IPR036236">
    <property type="entry name" value="Znf_C2H2_sf"/>
</dbReference>
<evidence type="ECO:0000313" key="8">
    <source>
        <dbReference type="EMBL" id="GJJ77283.1"/>
    </source>
</evidence>
<dbReference type="GO" id="GO:0010468">
    <property type="term" value="P:regulation of gene expression"/>
    <property type="evidence" value="ECO:0007669"/>
    <property type="project" value="TreeGrafter"/>
</dbReference>
<reference evidence="8" key="2">
    <citation type="journal article" date="2022" name="Microbiol. Resour. Announc.">
        <title>Whole-Genome Sequence of Entomortierella parvispora E1425, a Mucoromycotan Fungus Associated with Burkholderiaceae-Related Endosymbiotic Bacteria.</title>
        <authorList>
            <person name="Herlambang A."/>
            <person name="Guo Y."/>
            <person name="Takashima Y."/>
            <person name="Narisawa K."/>
            <person name="Ohta H."/>
            <person name="Nishizawa T."/>
        </authorList>
    </citation>
    <scope>NUCLEOTIDE SEQUENCE</scope>
    <source>
        <strain evidence="8">E1425</strain>
    </source>
</reference>
<accession>A0A9P3HIY6</accession>
<keyword evidence="1" id="KW-0479">Metal-binding</keyword>
<evidence type="ECO:0000256" key="2">
    <source>
        <dbReference type="ARBA" id="ARBA00022737"/>
    </source>
</evidence>
<comment type="caution">
    <text evidence="8">The sequence shown here is derived from an EMBL/GenBank/DDBJ whole genome shotgun (WGS) entry which is preliminary data.</text>
</comment>
<feature type="region of interest" description="Disordered" evidence="6">
    <location>
        <begin position="1"/>
        <end position="91"/>
    </location>
</feature>
<evidence type="ECO:0000256" key="6">
    <source>
        <dbReference type="SAM" id="MobiDB-lite"/>
    </source>
</evidence>
<evidence type="ECO:0000256" key="1">
    <source>
        <dbReference type="ARBA" id="ARBA00022723"/>
    </source>
</evidence>
<feature type="region of interest" description="Disordered" evidence="6">
    <location>
        <begin position="318"/>
        <end position="357"/>
    </location>
</feature>
<feature type="compositionally biased region" description="Polar residues" evidence="6">
    <location>
        <begin position="1"/>
        <end position="20"/>
    </location>
</feature>
<dbReference type="Proteomes" id="UP000827284">
    <property type="component" value="Unassembled WGS sequence"/>
</dbReference>
<evidence type="ECO:0000256" key="3">
    <source>
        <dbReference type="ARBA" id="ARBA00022771"/>
    </source>
</evidence>
<feature type="domain" description="C2H2-type" evidence="7">
    <location>
        <begin position="364"/>
        <end position="391"/>
    </location>
</feature>
<evidence type="ECO:0000256" key="5">
    <source>
        <dbReference type="PROSITE-ProRule" id="PRU00042"/>
    </source>
</evidence>
<dbReference type="PROSITE" id="PS00028">
    <property type="entry name" value="ZINC_FINGER_C2H2_1"/>
    <property type="match status" value="1"/>
</dbReference>
<keyword evidence="4" id="KW-0862">Zinc</keyword>
<evidence type="ECO:0000259" key="7">
    <source>
        <dbReference type="PROSITE" id="PS50157"/>
    </source>
</evidence>
<keyword evidence="2" id="KW-0677">Repeat</keyword>